<keyword evidence="1" id="KW-1133">Transmembrane helix</keyword>
<name>X1J344_9ZZZZ</name>
<dbReference type="AlphaFoldDB" id="X1J344"/>
<accession>X1J344</accession>
<evidence type="ECO:0000256" key="1">
    <source>
        <dbReference type="SAM" id="Phobius"/>
    </source>
</evidence>
<gene>
    <name evidence="2" type="ORF">S03H2_50296</name>
</gene>
<dbReference type="EMBL" id="BARU01031835">
    <property type="protein sequence ID" value="GAH64198.1"/>
    <property type="molecule type" value="Genomic_DNA"/>
</dbReference>
<sequence>MVARMIFKMTTRPEAKGTFTPEVAEVLNVIDDEVERYYLGYREGFNFILNRPDKFLLLIPRKLFYLFLTDTFSFYYLLTSAGISSTGWLAAVGGVLFELYYLLILLLGVAGILL</sequence>
<protein>
    <submittedName>
        <fullName evidence="2">Uncharacterized protein</fullName>
    </submittedName>
</protein>
<organism evidence="2">
    <name type="scientific">marine sediment metagenome</name>
    <dbReference type="NCBI Taxonomy" id="412755"/>
    <lineage>
        <taxon>unclassified sequences</taxon>
        <taxon>metagenomes</taxon>
        <taxon>ecological metagenomes</taxon>
    </lineage>
</organism>
<feature type="transmembrane region" description="Helical" evidence="1">
    <location>
        <begin position="63"/>
        <end position="83"/>
    </location>
</feature>
<reference evidence="2" key="1">
    <citation type="journal article" date="2014" name="Front. Microbiol.">
        <title>High frequency of phylogenetically diverse reductive dehalogenase-homologous genes in deep subseafloor sedimentary metagenomes.</title>
        <authorList>
            <person name="Kawai M."/>
            <person name="Futagami T."/>
            <person name="Toyoda A."/>
            <person name="Takaki Y."/>
            <person name="Nishi S."/>
            <person name="Hori S."/>
            <person name="Arai W."/>
            <person name="Tsubouchi T."/>
            <person name="Morono Y."/>
            <person name="Uchiyama I."/>
            <person name="Ito T."/>
            <person name="Fujiyama A."/>
            <person name="Inagaki F."/>
            <person name="Takami H."/>
        </authorList>
    </citation>
    <scope>NUCLEOTIDE SEQUENCE</scope>
    <source>
        <strain evidence="2">Expedition CK06-06</strain>
    </source>
</reference>
<keyword evidence="1" id="KW-0812">Transmembrane</keyword>
<keyword evidence="1" id="KW-0472">Membrane</keyword>
<comment type="caution">
    <text evidence="2">The sequence shown here is derived from an EMBL/GenBank/DDBJ whole genome shotgun (WGS) entry which is preliminary data.</text>
</comment>
<feature type="transmembrane region" description="Helical" evidence="1">
    <location>
        <begin position="89"/>
        <end position="113"/>
    </location>
</feature>
<evidence type="ECO:0000313" key="2">
    <source>
        <dbReference type="EMBL" id="GAH64198.1"/>
    </source>
</evidence>
<proteinExistence type="predicted"/>